<accession>A0A9P8H9Z0</accession>
<dbReference type="Gene3D" id="4.10.240.10">
    <property type="entry name" value="Zn(2)-C6 fungal-type DNA-binding domain"/>
    <property type="match status" value="1"/>
</dbReference>
<feature type="region of interest" description="Disordered" evidence="5">
    <location>
        <begin position="234"/>
        <end position="254"/>
    </location>
</feature>
<keyword evidence="8" id="KW-1185">Reference proteome</keyword>
<dbReference type="InterPro" id="IPR001138">
    <property type="entry name" value="Zn2Cys6_DnaBD"/>
</dbReference>
<evidence type="ECO:0000256" key="5">
    <source>
        <dbReference type="SAM" id="MobiDB-lite"/>
    </source>
</evidence>
<dbReference type="InterPro" id="IPR007219">
    <property type="entry name" value="XnlR_reg_dom"/>
</dbReference>
<gene>
    <name evidence="7" type="ORF">TsFJ059_006477</name>
</gene>
<dbReference type="PROSITE" id="PS00463">
    <property type="entry name" value="ZN2_CY6_FUNGAL_1"/>
    <property type="match status" value="1"/>
</dbReference>
<comment type="caution">
    <text evidence="7">The sequence shown here is derived from an EMBL/GenBank/DDBJ whole genome shotgun (WGS) entry which is preliminary data.</text>
</comment>
<dbReference type="CDD" id="cd00067">
    <property type="entry name" value="GAL4"/>
    <property type="match status" value="1"/>
</dbReference>
<dbReference type="GO" id="GO:0000981">
    <property type="term" value="F:DNA-binding transcription factor activity, RNA polymerase II-specific"/>
    <property type="evidence" value="ECO:0007669"/>
    <property type="project" value="InterPro"/>
</dbReference>
<dbReference type="Proteomes" id="UP000826573">
    <property type="component" value="Unassembled WGS sequence"/>
</dbReference>
<dbReference type="AlphaFoldDB" id="A0A9P8H9Z0"/>
<feature type="domain" description="Zn(2)-C6 fungal-type" evidence="6">
    <location>
        <begin position="151"/>
        <end position="181"/>
    </location>
</feature>
<evidence type="ECO:0000259" key="6">
    <source>
        <dbReference type="PROSITE" id="PS00463"/>
    </source>
</evidence>
<dbReference type="InterPro" id="IPR036864">
    <property type="entry name" value="Zn2-C6_fun-type_DNA-bd_sf"/>
</dbReference>
<feature type="region of interest" description="Disordered" evidence="5">
    <location>
        <begin position="295"/>
        <end position="325"/>
    </location>
</feature>
<organism evidence="7 8">
    <name type="scientific">Trichoderma semiorbis</name>
    <dbReference type="NCBI Taxonomy" id="1491008"/>
    <lineage>
        <taxon>Eukaryota</taxon>
        <taxon>Fungi</taxon>
        <taxon>Dikarya</taxon>
        <taxon>Ascomycota</taxon>
        <taxon>Pezizomycotina</taxon>
        <taxon>Sordariomycetes</taxon>
        <taxon>Hypocreomycetidae</taxon>
        <taxon>Hypocreales</taxon>
        <taxon>Hypocreaceae</taxon>
        <taxon>Trichoderma</taxon>
    </lineage>
</organism>
<dbReference type="SUPFAM" id="SSF57701">
    <property type="entry name" value="Zn2/Cys6 DNA-binding domain"/>
    <property type="match status" value="1"/>
</dbReference>
<evidence type="ECO:0000256" key="1">
    <source>
        <dbReference type="ARBA" id="ARBA00022723"/>
    </source>
</evidence>
<feature type="region of interest" description="Disordered" evidence="5">
    <location>
        <begin position="181"/>
        <end position="207"/>
    </location>
</feature>
<dbReference type="CDD" id="cd12148">
    <property type="entry name" value="fungal_TF_MHR"/>
    <property type="match status" value="1"/>
</dbReference>
<evidence type="ECO:0000256" key="2">
    <source>
        <dbReference type="ARBA" id="ARBA00023015"/>
    </source>
</evidence>
<evidence type="ECO:0000256" key="4">
    <source>
        <dbReference type="ARBA" id="ARBA00023242"/>
    </source>
</evidence>
<proteinExistence type="predicted"/>
<keyword evidence="3" id="KW-0804">Transcription</keyword>
<dbReference type="GO" id="GO:0006351">
    <property type="term" value="P:DNA-templated transcription"/>
    <property type="evidence" value="ECO:0007669"/>
    <property type="project" value="InterPro"/>
</dbReference>
<keyword evidence="2" id="KW-0805">Transcription regulation</keyword>
<protein>
    <recommendedName>
        <fullName evidence="6">Zn(2)-C6 fungal-type domain-containing protein</fullName>
    </recommendedName>
</protein>
<dbReference type="EMBL" id="JAIMJC010000007">
    <property type="protein sequence ID" value="KAH0522663.1"/>
    <property type="molecule type" value="Genomic_DNA"/>
</dbReference>
<keyword evidence="1" id="KW-0479">Metal-binding</keyword>
<name>A0A9P8H9Z0_9HYPO</name>
<reference evidence="7 8" key="1">
    <citation type="submission" date="2021-08" db="EMBL/GenBank/DDBJ databases">
        <title>The highly contiguous genome resource for Trichoderma semiorbis FJ059, a fungal antagonistic to plant pathogens.</title>
        <authorList>
            <person name="Liu T."/>
        </authorList>
    </citation>
    <scope>NUCLEOTIDE SEQUENCE [LARGE SCALE GENOMIC DNA]</scope>
    <source>
        <strain evidence="7 8">FJ059</strain>
    </source>
</reference>
<sequence length="905" mass="100943">MTLSRECWFSQPATTPHFITQKAMIPHESDPPIHYQQCRIGKPLGNELCNGSFRILDRFARLLPLYSYWHILAESVACLWSRLACFPPAKRTPAATDIVALPYIQPNNNQAVDESRTKERNTLPCLACRTPRNRNTMDDRPARRMRLGTKSCAECRRRKVRCVFPTNSSVCHGCELHQTPCRAQQPRPRDRETSLQTIPQSQSHAQLAEDNTALRRRVVELEGLVGSICDALEPTGDSPASGAASTSAASTSTDVNNRAVQVIKNLRNHGLLQAEASPNGQPYNFGTALTNPGTALTNPGTLLPSGPPSSSFFSPGSIDQDLGSSPPDLNDKSVSAVDAPLIHLFRDALLIRDGEGELYDDPEDPSMVYLMKESLNSFRPPIPDPGTLRLILEESHKFWAIWPPFFFAPDQSATMQNTSIDDAEAYFNQVLNFGRGVEFCSAMLFLTLCIQQLPRNWKHIIVSPSISRQVLIDAYIRFVAVLLAVEGEESVLVVQCYVMLHKVLVNMGRPQRGWVAIRQAISAATLVGLDRLEPSANFQRKTLWVNTWMVERQLCIMLGFPSAVTDRGTKEDPTEVLDNNMLIHRRLCIIMGRIVERNQNPAKASYAATVQLDQDMEELKNSLPPDGAELLSPGATTDSVYSEEGAKIFFYSTLKHIHLPYMLKAKTDRRYEHSRLSAMDACRGLLRTYLRMRGSPKTEVVQCEIMDFIIFSSTIALILGILSGSGDSSPAALTGYSEDWQLINRLISELRKTNALLECTVARQSAEVLETLVAASCGNYNVQEDFVLVVPYFGRLRITQGNNNKQPDTSLVNTNSIQDVPSLIDSSELSTVSLSSLPPQKTVPGDPYYMPQQANTIEFSSNEFLNTTFSDFDFQMDLSQDWCTIIDTGVYDWNQMFSTNTMGFR</sequence>
<evidence type="ECO:0000313" key="8">
    <source>
        <dbReference type="Proteomes" id="UP000826573"/>
    </source>
</evidence>
<dbReference type="SMART" id="SM00066">
    <property type="entry name" value="GAL4"/>
    <property type="match status" value="1"/>
</dbReference>
<evidence type="ECO:0000256" key="3">
    <source>
        <dbReference type="ARBA" id="ARBA00023163"/>
    </source>
</evidence>
<feature type="compositionally biased region" description="Low complexity" evidence="5">
    <location>
        <begin position="308"/>
        <end position="317"/>
    </location>
</feature>
<dbReference type="GO" id="GO:0003677">
    <property type="term" value="F:DNA binding"/>
    <property type="evidence" value="ECO:0007669"/>
    <property type="project" value="InterPro"/>
</dbReference>
<dbReference type="PANTHER" id="PTHR47840:SF1">
    <property type="entry name" value="ZN(II)2CYS6 TRANSCRIPTION FACTOR (EUROFUNG)"/>
    <property type="match status" value="1"/>
</dbReference>
<keyword evidence="4" id="KW-0539">Nucleus</keyword>
<evidence type="ECO:0000313" key="7">
    <source>
        <dbReference type="EMBL" id="KAH0522663.1"/>
    </source>
</evidence>
<dbReference type="SMART" id="SM00906">
    <property type="entry name" value="Fungal_trans"/>
    <property type="match status" value="1"/>
</dbReference>
<dbReference type="PANTHER" id="PTHR47840">
    <property type="entry name" value="ZN(II)2CYS6 TRANSCRIPTION FACTOR (EUROFUNG)-RELATED"/>
    <property type="match status" value="1"/>
</dbReference>
<dbReference type="GO" id="GO:0008270">
    <property type="term" value="F:zinc ion binding"/>
    <property type="evidence" value="ECO:0007669"/>
    <property type="project" value="InterPro"/>
</dbReference>
<feature type="compositionally biased region" description="Polar residues" evidence="5">
    <location>
        <begin position="194"/>
        <end position="205"/>
    </location>
</feature>